<evidence type="ECO:0000256" key="4">
    <source>
        <dbReference type="SAM" id="MobiDB-lite"/>
    </source>
</evidence>
<dbReference type="InterPro" id="IPR058625">
    <property type="entry name" value="MdtA-like_BSH"/>
</dbReference>
<feature type="region of interest" description="Disordered" evidence="4">
    <location>
        <begin position="355"/>
        <end position="383"/>
    </location>
</feature>
<dbReference type="EMBL" id="JBHPBY010000157">
    <property type="protein sequence ID" value="MFC1851145.1"/>
    <property type="molecule type" value="Genomic_DNA"/>
</dbReference>
<dbReference type="NCBIfam" id="TIGR01730">
    <property type="entry name" value="RND_mfp"/>
    <property type="match status" value="1"/>
</dbReference>
<dbReference type="SUPFAM" id="SSF111369">
    <property type="entry name" value="HlyD-like secretion proteins"/>
    <property type="match status" value="1"/>
</dbReference>
<comment type="similarity">
    <text evidence="2">Belongs to the membrane fusion protein (MFP) (TC 8.A.1) family.</text>
</comment>
<dbReference type="InterPro" id="IPR058627">
    <property type="entry name" value="MdtA-like_C"/>
</dbReference>
<sequence>MTKSFIFIMTGLVFMWVLLLGSSCSSPPAPTSSKSEIIKVNLEPVSYRDVAFPIRTSGIISAKAQIKLSFKVGGIIQKILVEEGEIVRQGQLLAQLDLAEITAHVNQAKTLQKKAQRDSERVKNLFRDKAVTLENVQDAETALSMATSSLNVARFNLQHSKIIAPTRGAILKRFAEKNELVAPGIPIYLFGSAQNEVVIRVKITDRDIVRIQLGDPARVTLDAYPDAVLEAEVSEIAESTDPRTGLFEVELTPAEFSQKLISGFVTHVEIRPTNTQRFAFVPVEALVEGNGDTAFVFTLYDDNPTVRKIPVRIGHIFTDAIAVRSGLENVTQVVTAGAFYLIDGSKVEVVKVPAGVGPEKGPAQSDQAGLKTSETLLPEGNDK</sequence>
<keyword evidence="8" id="KW-1185">Reference proteome</keyword>
<accession>A0ABV6YY80</accession>
<dbReference type="Pfam" id="PF25967">
    <property type="entry name" value="RND-MFP_C"/>
    <property type="match status" value="1"/>
</dbReference>
<evidence type="ECO:0000259" key="6">
    <source>
        <dbReference type="Pfam" id="PF25967"/>
    </source>
</evidence>
<organism evidence="7 8">
    <name type="scientific">candidate division CSSED10-310 bacterium</name>
    <dbReference type="NCBI Taxonomy" id="2855610"/>
    <lineage>
        <taxon>Bacteria</taxon>
        <taxon>Bacteria division CSSED10-310</taxon>
    </lineage>
</organism>
<evidence type="ECO:0000256" key="3">
    <source>
        <dbReference type="ARBA" id="ARBA00022448"/>
    </source>
</evidence>
<comment type="subcellular location">
    <subcellularLocation>
        <location evidence="1">Cell envelope</location>
    </subcellularLocation>
</comment>
<gene>
    <name evidence="7" type="ORF">ACFL27_13200</name>
</gene>
<dbReference type="Gene3D" id="2.40.420.20">
    <property type="match status" value="1"/>
</dbReference>
<proteinExistence type="inferred from homology"/>
<protein>
    <submittedName>
        <fullName evidence="7">Efflux RND transporter periplasmic adaptor subunit</fullName>
    </submittedName>
</protein>
<dbReference type="PANTHER" id="PTHR30469">
    <property type="entry name" value="MULTIDRUG RESISTANCE PROTEIN MDTA"/>
    <property type="match status" value="1"/>
</dbReference>
<dbReference type="Pfam" id="PF25917">
    <property type="entry name" value="BSH_RND"/>
    <property type="match status" value="1"/>
</dbReference>
<dbReference type="Gene3D" id="2.40.30.170">
    <property type="match status" value="1"/>
</dbReference>
<reference evidence="7 8" key="1">
    <citation type="submission" date="2024-09" db="EMBL/GenBank/DDBJ databases">
        <title>Laminarin stimulates single cell rates of sulfate reduction while oxygen inhibits transcriptomic activity in coastal marine sediment.</title>
        <authorList>
            <person name="Lindsay M."/>
            <person name="Orcutt B."/>
            <person name="Emerson D."/>
            <person name="Stepanauskas R."/>
            <person name="D'Angelo T."/>
        </authorList>
    </citation>
    <scope>NUCLEOTIDE SEQUENCE [LARGE SCALE GENOMIC DNA]</scope>
    <source>
        <strain evidence="7">SAG AM-311-K15</strain>
    </source>
</reference>
<comment type="caution">
    <text evidence="7">The sequence shown here is derived from an EMBL/GenBank/DDBJ whole genome shotgun (WGS) entry which is preliminary data.</text>
</comment>
<feature type="domain" description="Multidrug resistance protein MdtA-like C-terminal permuted SH3" evidence="6">
    <location>
        <begin position="281"/>
        <end position="338"/>
    </location>
</feature>
<evidence type="ECO:0000313" key="8">
    <source>
        <dbReference type="Proteomes" id="UP001594351"/>
    </source>
</evidence>
<dbReference type="Proteomes" id="UP001594351">
    <property type="component" value="Unassembled WGS sequence"/>
</dbReference>
<dbReference type="PANTHER" id="PTHR30469:SF15">
    <property type="entry name" value="HLYD FAMILY OF SECRETION PROTEINS"/>
    <property type="match status" value="1"/>
</dbReference>
<feature type="compositionally biased region" description="Polar residues" evidence="4">
    <location>
        <begin position="364"/>
        <end position="375"/>
    </location>
</feature>
<name>A0ABV6YY80_UNCC1</name>
<evidence type="ECO:0000259" key="5">
    <source>
        <dbReference type="Pfam" id="PF25917"/>
    </source>
</evidence>
<evidence type="ECO:0000313" key="7">
    <source>
        <dbReference type="EMBL" id="MFC1851145.1"/>
    </source>
</evidence>
<dbReference type="Gene3D" id="1.10.287.470">
    <property type="entry name" value="Helix hairpin bin"/>
    <property type="match status" value="1"/>
</dbReference>
<dbReference type="InterPro" id="IPR006143">
    <property type="entry name" value="RND_pump_MFP"/>
</dbReference>
<feature type="domain" description="Multidrug resistance protein MdtA-like barrel-sandwich hybrid" evidence="5">
    <location>
        <begin position="68"/>
        <end position="173"/>
    </location>
</feature>
<keyword evidence="3" id="KW-0813">Transport</keyword>
<evidence type="ECO:0000256" key="1">
    <source>
        <dbReference type="ARBA" id="ARBA00004196"/>
    </source>
</evidence>
<dbReference type="Gene3D" id="2.40.50.100">
    <property type="match status" value="1"/>
</dbReference>
<dbReference type="PROSITE" id="PS51257">
    <property type="entry name" value="PROKAR_LIPOPROTEIN"/>
    <property type="match status" value="1"/>
</dbReference>
<evidence type="ECO:0000256" key="2">
    <source>
        <dbReference type="ARBA" id="ARBA00009477"/>
    </source>
</evidence>